<organism evidence="1 2">
    <name type="scientific">Caballeronia sordidicola</name>
    <name type="common">Burkholderia sordidicola</name>
    <dbReference type="NCBI Taxonomy" id="196367"/>
    <lineage>
        <taxon>Bacteria</taxon>
        <taxon>Pseudomonadati</taxon>
        <taxon>Pseudomonadota</taxon>
        <taxon>Betaproteobacteria</taxon>
        <taxon>Burkholderiales</taxon>
        <taxon>Burkholderiaceae</taxon>
        <taxon>Caballeronia</taxon>
    </lineage>
</organism>
<proteinExistence type="predicted"/>
<evidence type="ECO:0000313" key="2">
    <source>
        <dbReference type="Proteomes" id="UP000214720"/>
    </source>
</evidence>
<protein>
    <submittedName>
        <fullName evidence="1">Uncharacterized protein</fullName>
    </submittedName>
</protein>
<dbReference type="AlphaFoldDB" id="A0A226XAR8"/>
<evidence type="ECO:0000313" key="1">
    <source>
        <dbReference type="EMBL" id="OXC80602.1"/>
    </source>
</evidence>
<name>A0A226XAR8_CABSO</name>
<dbReference type="Proteomes" id="UP000214720">
    <property type="component" value="Unassembled WGS sequence"/>
</dbReference>
<sequence length="50" mass="5773">MPSPRLKFALGQRTPDRTKKIGGITRVGEVKRSSLERKAHRFNQTIPKHF</sequence>
<dbReference type="EMBL" id="MTHB01000011">
    <property type="protein sequence ID" value="OXC80602.1"/>
    <property type="molecule type" value="Genomic_DNA"/>
</dbReference>
<reference evidence="2" key="1">
    <citation type="submission" date="2017-01" db="EMBL/GenBank/DDBJ databases">
        <title>Genome Analysis of Deinococcus marmoris KOPRI26562.</title>
        <authorList>
            <person name="Kim J.H."/>
            <person name="Oh H.-M."/>
        </authorList>
    </citation>
    <scope>NUCLEOTIDE SEQUENCE [LARGE SCALE GENOMIC DNA]</scope>
    <source>
        <strain evidence="2">PAMC 26633</strain>
    </source>
</reference>
<gene>
    <name evidence="1" type="ORF">BSU04_00530</name>
</gene>
<accession>A0A226XAR8</accession>
<comment type="caution">
    <text evidence="1">The sequence shown here is derived from an EMBL/GenBank/DDBJ whole genome shotgun (WGS) entry which is preliminary data.</text>
</comment>